<dbReference type="InterPro" id="IPR051454">
    <property type="entry name" value="RNA/ubiquinone_mod_enzymes"/>
</dbReference>
<dbReference type="Proteomes" id="UP000187735">
    <property type="component" value="Chromosome"/>
</dbReference>
<feature type="domain" description="Peptidase U32 collagenase" evidence="2">
    <location>
        <begin position="490"/>
        <end position="608"/>
    </location>
</feature>
<organism evidence="3 4">
    <name type="scientific">Fuerstiella marisgermanici</name>
    <dbReference type="NCBI Taxonomy" id="1891926"/>
    <lineage>
        <taxon>Bacteria</taxon>
        <taxon>Pseudomonadati</taxon>
        <taxon>Planctomycetota</taxon>
        <taxon>Planctomycetia</taxon>
        <taxon>Planctomycetales</taxon>
        <taxon>Planctomycetaceae</taxon>
        <taxon>Fuerstiella</taxon>
    </lineage>
</organism>
<dbReference type="Pfam" id="PF01136">
    <property type="entry name" value="Peptidase_U32"/>
    <property type="match status" value="2"/>
</dbReference>
<dbReference type="PANTHER" id="PTHR30217:SF10">
    <property type="entry name" value="23S RRNA 5-HYDROXYCYTIDINE C2501 SYNTHASE"/>
    <property type="match status" value="1"/>
</dbReference>
<dbReference type="Pfam" id="PF12392">
    <property type="entry name" value="DUF3656"/>
    <property type="match status" value="1"/>
</dbReference>
<evidence type="ECO:0000313" key="4">
    <source>
        <dbReference type="Proteomes" id="UP000187735"/>
    </source>
</evidence>
<evidence type="ECO:0000256" key="1">
    <source>
        <dbReference type="SAM" id="MobiDB-lite"/>
    </source>
</evidence>
<dbReference type="EC" id="3.4.-.-" evidence="3"/>
<protein>
    <submittedName>
        <fullName evidence="3">Putative protease YhbU</fullName>
        <ecNumber evidence="3">3.4.-.-</ecNumber>
    </submittedName>
</protein>
<keyword evidence="3" id="KW-0378">Hydrolase</keyword>
<dbReference type="InterPro" id="IPR020988">
    <property type="entry name" value="Pept_U32_collagenase"/>
</dbReference>
<dbReference type="GO" id="GO:0008233">
    <property type="term" value="F:peptidase activity"/>
    <property type="evidence" value="ECO:0007669"/>
    <property type="project" value="UniProtKB-KW"/>
</dbReference>
<dbReference type="AlphaFoldDB" id="A0A1P8WLU0"/>
<evidence type="ECO:0000259" key="2">
    <source>
        <dbReference type="Pfam" id="PF12392"/>
    </source>
</evidence>
<accession>A0A1P8WLU0</accession>
<keyword evidence="4" id="KW-1185">Reference proteome</keyword>
<dbReference type="EMBL" id="CP017641">
    <property type="protein sequence ID" value="APZ95024.1"/>
    <property type="molecule type" value="Genomic_DNA"/>
</dbReference>
<evidence type="ECO:0000313" key="3">
    <source>
        <dbReference type="EMBL" id="APZ95024.1"/>
    </source>
</evidence>
<dbReference type="GO" id="GO:0006508">
    <property type="term" value="P:proteolysis"/>
    <property type="evidence" value="ECO:0007669"/>
    <property type="project" value="UniProtKB-KW"/>
</dbReference>
<proteinExistence type="predicted"/>
<dbReference type="InterPro" id="IPR001539">
    <property type="entry name" value="Peptidase_U32"/>
</dbReference>
<sequence>MIGEPPARAVPAAGYPNGRKMEAFSTRQADVGSYCRAGVQFWEGATCSAVTQIRRKPSDKLRGRNDLKIRKTQIRPQPPTSAALPRTSAAQATAQAPELLAPAGDWDCVRAAVENGADAVYLGLDSGFNARARATNFRLDNVDGLMEFLHRRCVKGYVTLNTLAFTDELPRMEEVGRKLAAADVDAVLVQDLGVARLLREVCPELSLHASTQMTLTSAECIAVAQDLGMERVVLPRELSISEIRNISSKTDMPLEAFIHGALCVAYSGQCLTSESLGGRSANRGQCAQACRLAYDLICDGDDVDLGDQKYLLSPQDLAAYALTTDLIEAGICSFKIEGRLKTPEYVANTVQHYRRAIDAAVAGRKAEFTRREINDVEMSFSRGFSPGWLEGCDHKMLVPATSSAKRGVLLGEVVGVSYDRVTVRLESAIAAGDGVVFEGDREQNAEQGGRVYEVFRDSQRLSGPAEGGTVELAFDQYGVDVSALNVGLKVWKTDDPKLNKRLRATFAGPDARRRVALDVEVTAIVGEPLRIRATVSNRAGCEVTSEAVLELARKHALTEDVVREQLGRLGATIFELRDVRAKIEGGPMVPLSVLGQLRREMIERLNKADIATPRSIAPEPGLPRLRAAINGTANPNGEASGIVPAKRATQLNALCRSLEQLRVVVEEFAANESSPVVYADFADIRQYRDAVVVGRDAGVQVFPATPRIQKPGEMGLFKAMAKHEPEGVLIRNLSGLAFFRDLNIPTVADFSLNVTNELTAEYLMRHGAERVTASYDMNRDQLMELVSVVPSEWLEIVIHQHMPMFHMEHCVFCSVLSPGTNKTNCGRPCDFHKVELRDRIGMEHPLTADVGCRNTLFNATPQSSAEVVPALLQRGVQSFRIEFLYDDATRVRETLQLYRDLLSGHITGANVWQQLQASNRVGVTRGTLEERRNPLAIL</sequence>
<dbReference type="PANTHER" id="PTHR30217">
    <property type="entry name" value="PEPTIDASE U32 FAMILY"/>
    <property type="match status" value="1"/>
</dbReference>
<name>A0A1P8WLU0_9PLAN</name>
<keyword evidence="3" id="KW-0645">Protease</keyword>
<feature type="region of interest" description="Disordered" evidence="1">
    <location>
        <begin position="61"/>
        <end position="93"/>
    </location>
</feature>
<dbReference type="KEGG" id="fmr:Fuma_04676"/>
<reference evidence="3 4" key="1">
    <citation type="journal article" date="2016" name="Front. Microbiol.">
        <title>Fuerstia marisgermanicae gen. nov., sp. nov., an Unusual Member of the Phylum Planctomycetes from the German Wadden Sea.</title>
        <authorList>
            <person name="Kohn T."/>
            <person name="Heuer A."/>
            <person name="Jogler M."/>
            <person name="Vollmers J."/>
            <person name="Boedeker C."/>
            <person name="Bunk B."/>
            <person name="Rast P."/>
            <person name="Borchert D."/>
            <person name="Glockner I."/>
            <person name="Freese H.M."/>
            <person name="Klenk H.P."/>
            <person name="Overmann J."/>
            <person name="Kaster A.K."/>
            <person name="Rohde M."/>
            <person name="Wiegand S."/>
            <person name="Jogler C."/>
        </authorList>
    </citation>
    <scope>NUCLEOTIDE SEQUENCE [LARGE SCALE GENOMIC DNA]</scope>
    <source>
        <strain evidence="3 4">NH11</strain>
    </source>
</reference>
<dbReference type="STRING" id="1891926.Fuma_04676"/>
<gene>
    <name evidence="3" type="primary">yhbU</name>
    <name evidence="3" type="ORF">Fuma_04676</name>
</gene>